<accession>A0A9X7Z4I6</accession>
<dbReference type="GO" id="GO:0005524">
    <property type="term" value="F:ATP binding"/>
    <property type="evidence" value="ECO:0007669"/>
    <property type="project" value="InterPro"/>
</dbReference>
<evidence type="ECO:0000256" key="1">
    <source>
        <dbReference type="ARBA" id="ARBA00009670"/>
    </source>
</evidence>
<dbReference type="InterPro" id="IPR011009">
    <property type="entry name" value="Kinase-like_dom_sf"/>
</dbReference>
<dbReference type="AlphaFoldDB" id="A0A9X7Z4I6"/>
<keyword evidence="4" id="KW-0808">Transferase</keyword>
<sequence>MATANIQPSDGPNVWDTKDPRKELERQAMHITKSRRLQTTLKVFMKHGIFHLIKDRSHDEITRQKLLGQRLRMAFEELGPTFIKLGQVILTRQELLPAALTDELEPLLSEIPPLPFVYMETVLDDSFPNWREVIEYIDPSPIGSASLAQVYQGWLKDGRMTAIKMVRPLVDKLFQVDISVIRKLVRRVQKLLPVEFASSLDLTGIIDDYYSSSEDELDMRQEAATMEQHRKTSAEFATVHVPQVYHVSDRVLVMEYIDGWNLKEFPVDFLTFEERLERMTDLAHYYVKMFLQGYYHADPHGSNIMIDRHTKKAVLLDWGMTGRMDTIHTEAIFRMLLQIRVNQAEDAAEAALDIYEPTAYTDPVRLKDQLRSLFIHYTESHQGSRYNWGNLLFSTILIALKNRCRIPNGLALWAKGFSAAEGTARWLCPEVSYHDLVETADVQILRNWMTRRFNYRTNASFIAEAAKLFMTVPRRVNKILENIEWNRLQFTMNTQLSPTAARNLQKIANRVAIAFLSGALFLGSSLLLCFGDSRAPVVTGWLGTIGMIASAALGVGVLWSAFRWRKHL</sequence>
<dbReference type="SUPFAM" id="SSF56112">
    <property type="entry name" value="Protein kinase-like (PK-like)"/>
    <property type="match status" value="1"/>
</dbReference>
<organism evidence="4 5">
    <name type="scientific">Alicyclobacillus mengziensis</name>
    <dbReference type="NCBI Taxonomy" id="2931921"/>
    <lineage>
        <taxon>Bacteria</taxon>
        <taxon>Bacillati</taxon>
        <taxon>Bacillota</taxon>
        <taxon>Bacilli</taxon>
        <taxon>Bacillales</taxon>
        <taxon>Alicyclobacillaceae</taxon>
        <taxon>Alicyclobacillus</taxon>
    </lineage>
</organism>
<keyword evidence="4" id="KW-0418">Kinase</keyword>
<dbReference type="PROSITE" id="PS50011">
    <property type="entry name" value="PROTEIN_KINASE_DOM"/>
    <property type="match status" value="1"/>
</dbReference>
<proteinExistence type="inferred from homology"/>
<feature type="domain" description="Protein kinase" evidence="3">
    <location>
        <begin position="136"/>
        <end position="470"/>
    </location>
</feature>
<dbReference type="GO" id="GO:0004672">
    <property type="term" value="F:protein kinase activity"/>
    <property type="evidence" value="ECO:0007669"/>
    <property type="project" value="InterPro"/>
</dbReference>
<dbReference type="PANTHER" id="PTHR10566:SF113">
    <property type="entry name" value="PROTEIN ACTIVITY OF BC1 COMPLEX KINASE 7, CHLOROPLASTIC"/>
    <property type="match status" value="1"/>
</dbReference>
<dbReference type="InterPro" id="IPR050154">
    <property type="entry name" value="UbiB_kinase"/>
</dbReference>
<evidence type="ECO:0000313" key="5">
    <source>
        <dbReference type="Proteomes" id="UP000663505"/>
    </source>
</evidence>
<dbReference type="Proteomes" id="UP000663505">
    <property type="component" value="Chromosome"/>
</dbReference>
<gene>
    <name evidence="4" type="ORF">JZ786_15925</name>
</gene>
<keyword evidence="2" id="KW-1133">Transmembrane helix</keyword>
<feature type="transmembrane region" description="Helical" evidence="2">
    <location>
        <begin position="511"/>
        <end position="528"/>
    </location>
</feature>
<dbReference type="InterPro" id="IPR000719">
    <property type="entry name" value="Prot_kinase_dom"/>
</dbReference>
<evidence type="ECO:0000256" key="2">
    <source>
        <dbReference type="SAM" id="Phobius"/>
    </source>
</evidence>
<protein>
    <submittedName>
        <fullName evidence="4">AarF/ABC1/UbiB kinase family protein</fullName>
    </submittedName>
</protein>
<dbReference type="InterPro" id="IPR004147">
    <property type="entry name" value="ABC1_dom"/>
</dbReference>
<keyword evidence="5" id="KW-1185">Reference proteome</keyword>
<reference evidence="4 5" key="1">
    <citation type="submission" date="2021-02" db="EMBL/GenBank/DDBJ databases">
        <title>Alicyclobacillus curvatus sp. nov. and Alicyclobacillus mengziensis sp. nov., two acidophilic bacteria isolated from acid mine drainage.</title>
        <authorList>
            <person name="Huang Y."/>
        </authorList>
    </citation>
    <scope>NUCLEOTIDE SEQUENCE [LARGE SCALE GENOMIC DNA]</scope>
    <source>
        <strain evidence="4 5">S30H14</strain>
    </source>
</reference>
<feature type="transmembrane region" description="Helical" evidence="2">
    <location>
        <begin position="540"/>
        <end position="562"/>
    </location>
</feature>
<comment type="similarity">
    <text evidence="1">Belongs to the protein kinase superfamily. ADCK protein kinase family.</text>
</comment>
<dbReference type="Pfam" id="PF03109">
    <property type="entry name" value="ABC1"/>
    <property type="match status" value="1"/>
</dbReference>
<name>A0A9X7Z4I6_9BACL</name>
<evidence type="ECO:0000313" key="4">
    <source>
        <dbReference type="EMBL" id="QSO46009.1"/>
    </source>
</evidence>
<dbReference type="KEGG" id="afx:JZ786_15925"/>
<keyword evidence="2" id="KW-0812">Transmembrane</keyword>
<dbReference type="EMBL" id="CP071182">
    <property type="protein sequence ID" value="QSO46009.1"/>
    <property type="molecule type" value="Genomic_DNA"/>
</dbReference>
<dbReference type="Gene3D" id="1.10.510.10">
    <property type="entry name" value="Transferase(Phosphotransferase) domain 1"/>
    <property type="match status" value="1"/>
</dbReference>
<dbReference type="CDD" id="cd05121">
    <property type="entry name" value="ABC1_ADCK3-like"/>
    <property type="match status" value="1"/>
</dbReference>
<dbReference type="PANTHER" id="PTHR10566">
    <property type="entry name" value="CHAPERONE-ACTIVITY OF BC1 COMPLEX CABC1 -RELATED"/>
    <property type="match status" value="1"/>
</dbReference>
<keyword evidence="2" id="KW-0472">Membrane</keyword>
<evidence type="ECO:0000259" key="3">
    <source>
        <dbReference type="PROSITE" id="PS50011"/>
    </source>
</evidence>
<dbReference type="RefSeq" id="WP_206655381.1">
    <property type="nucleotide sequence ID" value="NZ_CP071182.1"/>
</dbReference>